<evidence type="ECO:0000259" key="12">
    <source>
        <dbReference type="Pfam" id="PF10099"/>
    </source>
</evidence>
<evidence type="ECO:0000256" key="10">
    <source>
        <dbReference type="SAM" id="MobiDB-lite"/>
    </source>
</evidence>
<comment type="caution">
    <text evidence="14">The sequence shown here is derived from an EMBL/GenBank/DDBJ whole genome shotgun (WGS) entry which is preliminary data.</text>
</comment>
<accession>A0ABS9DCW6</accession>
<organism evidence="14 15">
    <name type="scientific">Gordonia tangerina</name>
    <dbReference type="NCBI Taxonomy" id="2911060"/>
    <lineage>
        <taxon>Bacteria</taxon>
        <taxon>Bacillati</taxon>
        <taxon>Actinomycetota</taxon>
        <taxon>Actinomycetes</taxon>
        <taxon>Mycobacteriales</taxon>
        <taxon>Gordoniaceae</taxon>
        <taxon>Gordonia</taxon>
    </lineage>
</organism>
<evidence type="ECO:0000256" key="9">
    <source>
        <dbReference type="ARBA" id="ARBA00030803"/>
    </source>
</evidence>
<evidence type="ECO:0000256" key="6">
    <source>
        <dbReference type="ARBA" id="ARBA00023136"/>
    </source>
</evidence>
<dbReference type="InterPro" id="IPR041916">
    <property type="entry name" value="Anti_sigma_zinc_sf"/>
</dbReference>
<dbReference type="Proteomes" id="UP001108089">
    <property type="component" value="Unassembled WGS sequence"/>
</dbReference>
<keyword evidence="3 11" id="KW-0812">Transmembrane</keyword>
<keyword evidence="5" id="KW-0805">Transcription regulation</keyword>
<dbReference type="PANTHER" id="PTHR37461:SF1">
    <property type="entry name" value="ANTI-SIGMA-K FACTOR RSKA"/>
    <property type="match status" value="1"/>
</dbReference>
<evidence type="ECO:0000256" key="11">
    <source>
        <dbReference type="SAM" id="Phobius"/>
    </source>
</evidence>
<dbReference type="RefSeq" id="WP_235721663.1">
    <property type="nucleotide sequence ID" value="NZ_JAKGCU010000001.1"/>
</dbReference>
<keyword evidence="2" id="KW-1003">Cell membrane</keyword>
<evidence type="ECO:0000256" key="2">
    <source>
        <dbReference type="ARBA" id="ARBA00022475"/>
    </source>
</evidence>
<evidence type="ECO:0000256" key="1">
    <source>
        <dbReference type="ARBA" id="ARBA00004162"/>
    </source>
</evidence>
<evidence type="ECO:0000256" key="7">
    <source>
        <dbReference type="ARBA" id="ARBA00023163"/>
    </source>
</evidence>
<reference evidence="14" key="1">
    <citation type="submission" date="2022-01" db="EMBL/GenBank/DDBJ databases">
        <title>Gordonia xiamenensis sp. nov., isolated from surface seawater in Xiamen.</title>
        <authorList>
            <person name="He Y.F."/>
        </authorList>
    </citation>
    <scope>NUCLEOTIDE SEQUENCE</scope>
    <source>
        <strain evidence="14">GW1C4-4</strain>
    </source>
</reference>
<name>A0ABS9DCW6_9ACTN</name>
<protein>
    <recommendedName>
        <fullName evidence="9">Regulator of SigK</fullName>
    </recommendedName>
    <alternativeName>
        <fullName evidence="8">Sigma-K anti-sigma factor RskA</fullName>
    </alternativeName>
</protein>
<keyword evidence="6 11" id="KW-0472">Membrane</keyword>
<feature type="domain" description="Anti-sigma-K factor RskA N-terminal" evidence="13">
    <location>
        <begin position="6"/>
        <end position="53"/>
    </location>
</feature>
<evidence type="ECO:0000256" key="3">
    <source>
        <dbReference type="ARBA" id="ARBA00022692"/>
    </source>
</evidence>
<evidence type="ECO:0000256" key="5">
    <source>
        <dbReference type="ARBA" id="ARBA00023015"/>
    </source>
</evidence>
<proteinExistence type="predicted"/>
<evidence type="ECO:0000259" key="13">
    <source>
        <dbReference type="Pfam" id="PF22618"/>
    </source>
</evidence>
<dbReference type="Gene3D" id="1.10.10.1320">
    <property type="entry name" value="Anti-sigma factor, zinc-finger domain"/>
    <property type="match status" value="1"/>
</dbReference>
<feature type="domain" description="Anti-sigma K factor RskA C-terminal" evidence="12">
    <location>
        <begin position="122"/>
        <end position="254"/>
    </location>
</feature>
<dbReference type="InterPro" id="IPR018764">
    <property type="entry name" value="RskA_C"/>
</dbReference>
<dbReference type="Pfam" id="PF22618">
    <property type="entry name" value="RskA_N"/>
    <property type="match status" value="1"/>
</dbReference>
<comment type="subcellular location">
    <subcellularLocation>
        <location evidence="1">Cell membrane</location>
        <topology evidence="1">Single-pass membrane protein</topology>
    </subcellularLocation>
</comment>
<keyword evidence="4 11" id="KW-1133">Transmembrane helix</keyword>
<evidence type="ECO:0000313" key="14">
    <source>
        <dbReference type="EMBL" id="MCF3937043.1"/>
    </source>
</evidence>
<dbReference type="Pfam" id="PF10099">
    <property type="entry name" value="RskA_C"/>
    <property type="match status" value="1"/>
</dbReference>
<dbReference type="InterPro" id="IPR051474">
    <property type="entry name" value="Anti-sigma-K/W_factor"/>
</dbReference>
<evidence type="ECO:0000256" key="4">
    <source>
        <dbReference type="ARBA" id="ARBA00022989"/>
    </source>
</evidence>
<sequence length="262" mass="26862">MRDDELLDLAPAVGLDAVESAELDDLHRRLDAEAPEVRAAFDRQVAATREAMAGISHLTATAPPETLRERVLAAARAEAERVTTGPEVTPLRAAPAPAGELHAERPGASVTPLHSRRRLMYAAAAAVVAVAVGAVGWVIGVATTDTTSPPTAEQVFAAKDVRTSSGDVASGRATVTYSPTADAGVLVMNDVPPPAPGTVYQMWLVGPTGETSAGTMTDEDVAPSTTAVIKDLGDATALAFTVEPPGGSTQPSGPFVAELPLT</sequence>
<feature type="transmembrane region" description="Helical" evidence="11">
    <location>
        <begin position="119"/>
        <end position="140"/>
    </location>
</feature>
<feature type="region of interest" description="Disordered" evidence="10">
    <location>
        <begin position="79"/>
        <end position="107"/>
    </location>
</feature>
<dbReference type="EMBL" id="JAKGCU010000001">
    <property type="protein sequence ID" value="MCF3937043.1"/>
    <property type="molecule type" value="Genomic_DNA"/>
</dbReference>
<keyword evidence="7" id="KW-0804">Transcription</keyword>
<evidence type="ECO:0000313" key="15">
    <source>
        <dbReference type="Proteomes" id="UP001108089"/>
    </source>
</evidence>
<feature type="region of interest" description="Disordered" evidence="10">
    <location>
        <begin position="243"/>
        <end position="262"/>
    </location>
</feature>
<gene>
    <name evidence="14" type="ORF">L1892_01425</name>
</gene>
<dbReference type="InterPro" id="IPR053877">
    <property type="entry name" value="RskA_N"/>
</dbReference>
<keyword evidence="15" id="KW-1185">Reference proteome</keyword>
<evidence type="ECO:0000256" key="8">
    <source>
        <dbReference type="ARBA" id="ARBA00029829"/>
    </source>
</evidence>
<dbReference type="PANTHER" id="PTHR37461">
    <property type="entry name" value="ANTI-SIGMA-K FACTOR RSKA"/>
    <property type="match status" value="1"/>
</dbReference>